<sequence>MDTKHIWIGLPLESLLQKDPHRIKSLVKDYGRDISVLTRTDVRTALFYLDDQVEDLFALATKICFNLDKELVVVTRDDYIKLESVTQTKNRLIKLDKTRCPSQLLLKHLTNIKEKAFKESPATSNRLTKIDSFIDTNISRDIREEEVANLANFSTTYFSKFFRKHKKISFQEYLSNKRVELSKQLLASQPSEKVSSIAFQVGYSDVSYFNRVFKKHTSLTPTEYRQNVVR</sequence>
<dbReference type="PROSITE" id="PS01124">
    <property type="entry name" value="HTH_ARAC_FAMILY_2"/>
    <property type="match status" value="1"/>
</dbReference>
<keyword evidence="3" id="KW-0804">Transcription</keyword>
<dbReference type="EMBL" id="BBSA01000016">
    <property type="protein sequence ID" value="GAM64973.1"/>
    <property type="molecule type" value="Genomic_DNA"/>
</dbReference>
<dbReference type="PROSITE" id="PS00041">
    <property type="entry name" value="HTH_ARAC_FAMILY_1"/>
    <property type="match status" value="1"/>
</dbReference>
<dbReference type="Gene3D" id="1.10.10.60">
    <property type="entry name" value="Homeodomain-like"/>
    <property type="match status" value="2"/>
</dbReference>
<feature type="domain" description="HTH araC/xylS-type" evidence="4">
    <location>
        <begin position="128"/>
        <end position="227"/>
    </location>
</feature>
<dbReference type="InterPro" id="IPR009057">
    <property type="entry name" value="Homeodomain-like_sf"/>
</dbReference>
<dbReference type="Proteomes" id="UP000031670">
    <property type="component" value="Unassembled WGS sequence"/>
</dbReference>
<dbReference type="PRINTS" id="PR00032">
    <property type="entry name" value="HTHARAC"/>
</dbReference>
<comment type="caution">
    <text evidence="5">The sequence shown here is derived from an EMBL/GenBank/DDBJ whole genome shotgun (WGS) entry which is preliminary data.</text>
</comment>
<accession>A0A0B8PPD4</accession>
<keyword evidence="1" id="KW-0805">Transcription regulation</keyword>
<keyword evidence="2 5" id="KW-0238">DNA-binding</keyword>
<evidence type="ECO:0000313" key="5">
    <source>
        <dbReference type="EMBL" id="GAM64973.1"/>
    </source>
</evidence>
<dbReference type="GO" id="GO:0003700">
    <property type="term" value="F:DNA-binding transcription factor activity"/>
    <property type="evidence" value="ECO:0007669"/>
    <property type="project" value="InterPro"/>
</dbReference>
<evidence type="ECO:0000256" key="2">
    <source>
        <dbReference type="ARBA" id="ARBA00023125"/>
    </source>
</evidence>
<dbReference type="InterPro" id="IPR018060">
    <property type="entry name" value="HTH_AraC"/>
</dbReference>
<protein>
    <submittedName>
        <fullName evidence="5">DNA-binding response regulator</fullName>
    </submittedName>
</protein>
<dbReference type="AlphaFoldDB" id="A0A0B8PPD4"/>
<evidence type="ECO:0000259" key="4">
    <source>
        <dbReference type="PROSITE" id="PS01124"/>
    </source>
</evidence>
<dbReference type="Pfam" id="PF12833">
    <property type="entry name" value="HTH_18"/>
    <property type="match status" value="1"/>
</dbReference>
<evidence type="ECO:0000256" key="3">
    <source>
        <dbReference type="ARBA" id="ARBA00023163"/>
    </source>
</evidence>
<dbReference type="InterPro" id="IPR020449">
    <property type="entry name" value="Tscrpt_reg_AraC-type_HTH"/>
</dbReference>
<dbReference type="SMART" id="SM00342">
    <property type="entry name" value="HTH_ARAC"/>
    <property type="match status" value="1"/>
</dbReference>
<evidence type="ECO:0000313" key="6">
    <source>
        <dbReference type="Proteomes" id="UP000031670"/>
    </source>
</evidence>
<dbReference type="SUPFAM" id="SSF46689">
    <property type="entry name" value="Homeodomain-like"/>
    <property type="match status" value="2"/>
</dbReference>
<dbReference type="InterPro" id="IPR018062">
    <property type="entry name" value="HTH_AraC-typ_CS"/>
</dbReference>
<gene>
    <name evidence="5" type="ORF">JCM19232_17</name>
</gene>
<evidence type="ECO:0000256" key="1">
    <source>
        <dbReference type="ARBA" id="ARBA00023015"/>
    </source>
</evidence>
<reference evidence="5 6" key="2">
    <citation type="submission" date="2015-01" db="EMBL/GenBank/DDBJ databases">
        <authorList>
            <consortium name="NBRP consortium"/>
            <person name="Sawabe T."/>
            <person name="Meirelles P."/>
            <person name="Feng G."/>
            <person name="Sayaka M."/>
            <person name="Hattori M."/>
            <person name="Ohkuma M."/>
        </authorList>
    </citation>
    <scope>NUCLEOTIDE SEQUENCE [LARGE SCALE GENOMIC DNA]</scope>
    <source>
        <strain evidence="5 6">JCM19232</strain>
    </source>
</reference>
<proteinExistence type="predicted"/>
<name>A0A0B8PPD4_9VIBR</name>
<reference evidence="5 6" key="1">
    <citation type="submission" date="2015-01" db="EMBL/GenBank/DDBJ databases">
        <title>Vibrio sp. C5 JCM 19232 whole genome shotgun sequence.</title>
        <authorList>
            <person name="Sawabe T."/>
            <person name="Meirelles P."/>
            <person name="Feng G."/>
            <person name="Sayaka M."/>
            <person name="Hattori M."/>
            <person name="Ohkuma M."/>
        </authorList>
    </citation>
    <scope>NUCLEOTIDE SEQUENCE [LARGE SCALE GENOMIC DNA]</scope>
    <source>
        <strain evidence="5 6">JCM19232</strain>
    </source>
</reference>
<dbReference type="PANTHER" id="PTHR43280:SF2">
    <property type="entry name" value="HTH-TYPE TRANSCRIPTIONAL REGULATOR EXSA"/>
    <property type="match status" value="1"/>
</dbReference>
<dbReference type="PANTHER" id="PTHR43280">
    <property type="entry name" value="ARAC-FAMILY TRANSCRIPTIONAL REGULATOR"/>
    <property type="match status" value="1"/>
</dbReference>
<organism evidence="5 6">
    <name type="scientific">Vibrio ishigakensis</name>
    <dbReference type="NCBI Taxonomy" id="1481914"/>
    <lineage>
        <taxon>Bacteria</taxon>
        <taxon>Pseudomonadati</taxon>
        <taxon>Pseudomonadota</taxon>
        <taxon>Gammaproteobacteria</taxon>
        <taxon>Vibrionales</taxon>
        <taxon>Vibrionaceae</taxon>
        <taxon>Vibrio</taxon>
    </lineage>
</organism>
<dbReference type="GO" id="GO:0043565">
    <property type="term" value="F:sequence-specific DNA binding"/>
    <property type="evidence" value="ECO:0007669"/>
    <property type="project" value="InterPro"/>
</dbReference>